<keyword evidence="2" id="KW-0067">ATP-binding</keyword>
<dbReference type="GO" id="GO:0016740">
    <property type="term" value="F:transferase activity"/>
    <property type="evidence" value="ECO:0007669"/>
    <property type="project" value="UniProtKB-KW"/>
</dbReference>
<dbReference type="Gene3D" id="3.90.1200.10">
    <property type="match status" value="1"/>
</dbReference>
<keyword evidence="1" id="KW-0547">Nucleotide-binding</keyword>
<dbReference type="PANTHER" id="PTHR33540">
    <property type="entry name" value="TRNA THREONYLCARBAMOYLADENOSINE BIOSYNTHESIS PROTEIN TSAE"/>
    <property type="match status" value="1"/>
</dbReference>
<evidence type="ECO:0000256" key="2">
    <source>
        <dbReference type="ARBA" id="ARBA00022840"/>
    </source>
</evidence>
<sequence length="365" mass="40980">MTAQSSVPASVSEASSLSASNLADSQDSRLKSLAAWLSGLAESFSLDMAQWAPASADASFRRYFRIGSHNPAHPSLIVMDAPPPQEDCRPFVHVAQLLDEAGLQAPKVLAEDLAQGFLLLTDLGRETYLDVLNEDNARPLMRAALDALIVWQQSSRADVLPAYDTALLQRELDLFPDWYIGKHLKVELTADQRATLDRTNQLLIESALAQPKVFVHRDYMPRNLMPGLPGTAGPGILDFQDAVYGPLTYDVISLMRDAFLSWDEERQLDWLAYYWERARKAGLPVDADFGEFYRQAEWMGLQRHLKVLGIFARINYRDGKPRYLADTPRFLEYATKVADRYAPLRPLARLLDTLTGQQADVGYTF</sequence>
<dbReference type="Gene3D" id="3.30.200.20">
    <property type="entry name" value="Phosphorylase Kinase, domain 1"/>
    <property type="match status" value="1"/>
</dbReference>
<dbReference type="OrthoDB" id="9809275at2"/>
<dbReference type="PANTHER" id="PTHR33540:SF1">
    <property type="entry name" value="N-ACETYLMURAMATE_N-ACETYLGLUCOSAMINE KINASE"/>
    <property type="match status" value="1"/>
</dbReference>
<dbReference type="AlphaFoldDB" id="A0A5E4XBB2"/>
<gene>
    <name evidence="4" type="ORF">PPN31114_03784</name>
</gene>
<dbReference type="InterPro" id="IPR002575">
    <property type="entry name" value="Aminoglycoside_PTrfase"/>
</dbReference>
<proteinExistence type="predicted"/>
<evidence type="ECO:0000313" key="4">
    <source>
        <dbReference type="EMBL" id="VVE33450.1"/>
    </source>
</evidence>
<reference evidence="4 5" key="1">
    <citation type="submission" date="2019-08" db="EMBL/GenBank/DDBJ databases">
        <authorList>
            <person name="Peeters C."/>
        </authorList>
    </citation>
    <scope>NUCLEOTIDE SEQUENCE [LARGE SCALE GENOMIC DNA]</scope>
    <source>
        <strain evidence="4 5">LMG 31114</strain>
    </source>
</reference>
<dbReference type="InterPro" id="IPR011009">
    <property type="entry name" value="Kinase-like_dom_sf"/>
</dbReference>
<protein>
    <submittedName>
        <fullName evidence="4">Aminoglycoside phosphotransferase</fullName>
    </submittedName>
</protein>
<organism evidence="4 5">
    <name type="scientific">Pandoraea pneumonica</name>
    <dbReference type="NCBI Taxonomy" id="2508299"/>
    <lineage>
        <taxon>Bacteria</taxon>
        <taxon>Pseudomonadati</taxon>
        <taxon>Pseudomonadota</taxon>
        <taxon>Betaproteobacteria</taxon>
        <taxon>Burkholderiales</taxon>
        <taxon>Burkholderiaceae</taxon>
        <taxon>Pandoraea</taxon>
    </lineage>
</organism>
<accession>A0A5E4XBB2</accession>
<dbReference type="Pfam" id="PF01636">
    <property type="entry name" value="APH"/>
    <property type="match status" value="1"/>
</dbReference>
<name>A0A5E4XBB2_9BURK</name>
<evidence type="ECO:0000256" key="1">
    <source>
        <dbReference type="ARBA" id="ARBA00022741"/>
    </source>
</evidence>
<evidence type="ECO:0000259" key="3">
    <source>
        <dbReference type="Pfam" id="PF01636"/>
    </source>
</evidence>
<evidence type="ECO:0000313" key="5">
    <source>
        <dbReference type="Proteomes" id="UP000366945"/>
    </source>
</evidence>
<dbReference type="EMBL" id="CABPSK010000003">
    <property type="protein sequence ID" value="VVE33450.1"/>
    <property type="molecule type" value="Genomic_DNA"/>
</dbReference>
<dbReference type="Proteomes" id="UP000366945">
    <property type="component" value="Unassembled WGS sequence"/>
</dbReference>
<feature type="domain" description="Aminoglycoside phosphotransferase" evidence="3">
    <location>
        <begin position="52"/>
        <end position="279"/>
    </location>
</feature>
<keyword evidence="5" id="KW-1185">Reference proteome</keyword>
<keyword evidence="4" id="KW-0808">Transferase</keyword>
<dbReference type="SUPFAM" id="SSF56112">
    <property type="entry name" value="Protein kinase-like (PK-like)"/>
    <property type="match status" value="1"/>
</dbReference>
<dbReference type="GO" id="GO:0005524">
    <property type="term" value="F:ATP binding"/>
    <property type="evidence" value="ECO:0007669"/>
    <property type="project" value="UniProtKB-KW"/>
</dbReference>